<keyword evidence="3" id="KW-1185">Reference proteome</keyword>
<proteinExistence type="predicted"/>
<dbReference type="AlphaFoldDB" id="A0A1V2GZP3"/>
<feature type="signal peptide" evidence="1">
    <location>
        <begin position="1"/>
        <end position="27"/>
    </location>
</feature>
<name>A0A1V2GZP3_9PROT</name>
<gene>
    <name evidence="2" type="ORF">BKE38_16865</name>
</gene>
<dbReference type="EMBL" id="MLCO01000173">
    <property type="protein sequence ID" value="ONG51104.1"/>
    <property type="molecule type" value="Genomic_DNA"/>
</dbReference>
<evidence type="ECO:0000256" key="1">
    <source>
        <dbReference type="SAM" id="SignalP"/>
    </source>
</evidence>
<protein>
    <submittedName>
        <fullName evidence="2">Uncharacterized protein</fullName>
    </submittedName>
</protein>
<organism evidence="2 3">
    <name type="scientific">Teichococcus deserti</name>
    <dbReference type="NCBI Taxonomy" id="1817963"/>
    <lineage>
        <taxon>Bacteria</taxon>
        <taxon>Pseudomonadati</taxon>
        <taxon>Pseudomonadota</taxon>
        <taxon>Alphaproteobacteria</taxon>
        <taxon>Acetobacterales</taxon>
        <taxon>Roseomonadaceae</taxon>
        <taxon>Roseomonas</taxon>
    </lineage>
</organism>
<dbReference type="RefSeq" id="WP_076958487.1">
    <property type="nucleotide sequence ID" value="NZ_MLCO01000173.1"/>
</dbReference>
<keyword evidence="1" id="KW-0732">Signal</keyword>
<evidence type="ECO:0000313" key="2">
    <source>
        <dbReference type="EMBL" id="ONG51104.1"/>
    </source>
</evidence>
<comment type="caution">
    <text evidence="2">The sequence shown here is derived from an EMBL/GenBank/DDBJ whole genome shotgun (WGS) entry which is preliminary data.</text>
</comment>
<accession>A0A1V2GZP3</accession>
<evidence type="ECO:0000313" key="3">
    <source>
        <dbReference type="Proteomes" id="UP000188879"/>
    </source>
</evidence>
<feature type="chain" id="PRO_5012324270" evidence="1">
    <location>
        <begin position="28"/>
        <end position="116"/>
    </location>
</feature>
<dbReference type="Proteomes" id="UP000188879">
    <property type="component" value="Unassembled WGS sequence"/>
</dbReference>
<sequence>MRRIVIAAMAATLVASSLTLGAPGAAAAPLPFVAPPGMVPPGMALAAQYQTVQYWDPRGYDNGWERRQQWRAWRREQDEARIAEAARREAWRIEQEREQRRAWRHQNGYGPRHGGW</sequence>
<reference evidence="2 3" key="1">
    <citation type="submission" date="2016-10" db="EMBL/GenBank/DDBJ databases">
        <title>Draft Genome sequence of Roseomonas sp. strain M3.</title>
        <authorList>
            <person name="Subhash Y."/>
            <person name="Lee S."/>
        </authorList>
    </citation>
    <scope>NUCLEOTIDE SEQUENCE [LARGE SCALE GENOMIC DNA]</scope>
    <source>
        <strain evidence="2 3">M3</strain>
    </source>
</reference>